<dbReference type="Pfam" id="PF02469">
    <property type="entry name" value="Fasciclin"/>
    <property type="match status" value="1"/>
</dbReference>
<keyword evidence="1" id="KW-0732">Signal</keyword>
<evidence type="ECO:0000313" key="3">
    <source>
        <dbReference type="EMBL" id="KCZ95520.1"/>
    </source>
</evidence>
<organism evidence="3 4">
    <name type="scientific">Hyphomonas hirschiana VP5</name>
    <dbReference type="NCBI Taxonomy" id="1280951"/>
    <lineage>
        <taxon>Bacteria</taxon>
        <taxon>Pseudomonadati</taxon>
        <taxon>Pseudomonadota</taxon>
        <taxon>Alphaproteobacteria</taxon>
        <taxon>Hyphomonadales</taxon>
        <taxon>Hyphomonadaceae</taxon>
        <taxon>Hyphomonas</taxon>
    </lineage>
</organism>
<dbReference type="EMBL" id="ARYI01000003">
    <property type="protein sequence ID" value="KCZ95520.1"/>
    <property type="molecule type" value="Genomic_DNA"/>
</dbReference>
<dbReference type="FunFam" id="2.30.180.10:FF:000014">
    <property type="entry name" value="Stabilin 1"/>
    <property type="match status" value="1"/>
</dbReference>
<dbReference type="Gene3D" id="2.30.180.10">
    <property type="entry name" value="FAS1 domain"/>
    <property type="match status" value="1"/>
</dbReference>
<feature type="chain" id="PRO_5001572752" evidence="1">
    <location>
        <begin position="21"/>
        <end position="182"/>
    </location>
</feature>
<dbReference type="SUPFAM" id="SSF82153">
    <property type="entry name" value="FAS1 domain"/>
    <property type="match status" value="1"/>
</dbReference>
<dbReference type="PATRIC" id="fig|1280951.3.peg.1046"/>
<gene>
    <name evidence="3" type="ORF">HHI_05170</name>
</gene>
<dbReference type="SMART" id="SM00554">
    <property type="entry name" value="FAS1"/>
    <property type="match status" value="1"/>
</dbReference>
<dbReference type="InterPro" id="IPR000782">
    <property type="entry name" value="FAS1_domain"/>
</dbReference>
<feature type="signal peptide" evidence="1">
    <location>
        <begin position="1"/>
        <end position="20"/>
    </location>
</feature>
<reference evidence="3 4" key="1">
    <citation type="submission" date="2013-04" db="EMBL/GenBank/DDBJ databases">
        <title>Hyphomonas hirschiana VP5 Genome Sequencing.</title>
        <authorList>
            <person name="Lai Q."/>
            <person name="Shao Z."/>
        </authorList>
    </citation>
    <scope>NUCLEOTIDE SEQUENCE [LARGE SCALE GENOMIC DNA]</scope>
    <source>
        <strain evidence="3 4">VP5</strain>
    </source>
</reference>
<proteinExistence type="predicted"/>
<dbReference type="GO" id="GO:0005615">
    <property type="term" value="C:extracellular space"/>
    <property type="evidence" value="ECO:0007669"/>
    <property type="project" value="TreeGrafter"/>
</dbReference>
<evidence type="ECO:0000313" key="4">
    <source>
        <dbReference type="Proteomes" id="UP000025061"/>
    </source>
</evidence>
<dbReference type="PANTHER" id="PTHR10900:SF77">
    <property type="entry name" value="FI19380P1"/>
    <property type="match status" value="1"/>
</dbReference>
<dbReference type="PANTHER" id="PTHR10900">
    <property type="entry name" value="PERIOSTIN-RELATED"/>
    <property type="match status" value="1"/>
</dbReference>
<comment type="caution">
    <text evidence="3">The sequence shown here is derived from an EMBL/GenBank/DDBJ whole genome shotgun (WGS) entry which is preliminary data.</text>
</comment>
<dbReference type="OrthoDB" id="9800666at2"/>
<sequence>MKTLIPAALAALLLAGPALAGGPVPQNLIHPAQYWTGAEGEGQTDVVEAAANTGAFNTLLSAAEAAGLADELKGPGPYTVFAPTDAAFAKMPAGTLERLMQPDNRSQLAALVKMHVVSGAKLTTADLDGQQLTAETLNGPLAIDASDPISGVRVNNAAVTLPDIEASNGVIHAIDTVLLPAP</sequence>
<dbReference type="RefSeq" id="WP_011645387.1">
    <property type="nucleotide sequence ID" value="NZ_ARYI01000003.1"/>
</dbReference>
<dbReference type="InterPro" id="IPR050904">
    <property type="entry name" value="Adhesion/Biosynth-related"/>
</dbReference>
<name>A0A059FXU2_9PROT</name>
<accession>A0A059FXU2</accession>
<keyword evidence="4" id="KW-1185">Reference proteome</keyword>
<dbReference type="PROSITE" id="PS50213">
    <property type="entry name" value="FAS1"/>
    <property type="match status" value="1"/>
</dbReference>
<protein>
    <submittedName>
        <fullName evidence="3">Fasciclin domain-containing protein</fullName>
    </submittedName>
</protein>
<dbReference type="AlphaFoldDB" id="A0A059FXU2"/>
<dbReference type="InterPro" id="IPR036378">
    <property type="entry name" value="FAS1_dom_sf"/>
</dbReference>
<dbReference type="Proteomes" id="UP000025061">
    <property type="component" value="Unassembled WGS sequence"/>
</dbReference>
<feature type="domain" description="FAS1" evidence="2">
    <location>
        <begin position="43"/>
        <end position="178"/>
    </location>
</feature>
<evidence type="ECO:0000259" key="2">
    <source>
        <dbReference type="PROSITE" id="PS50213"/>
    </source>
</evidence>
<evidence type="ECO:0000256" key="1">
    <source>
        <dbReference type="SAM" id="SignalP"/>
    </source>
</evidence>